<dbReference type="Proteomes" id="UP000000496">
    <property type="component" value="Chromosome gsn.131"/>
</dbReference>
<dbReference type="GO" id="GO:0046872">
    <property type="term" value="F:metal ion binding"/>
    <property type="evidence" value="ECO:0007669"/>
    <property type="project" value="UniProtKB-KW"/>
</dbReference>
<feature type="domain" description="B12-binding" evidence="9">
    <location>
        <begin position="14"/>
        <end position="155"/>
    </location>
</feature>
<dbReference type="InterPro" id="IPR051198">
    <property type="entry name" value="BchE-like"/>
</dbReference>
<dbReference type="SFLD" id="SFLDG01123">
    <property type="entry name" value="methyltransferase_(Class_B)"/>
    <property type="match status" value="1"/>
</dbReference>
<dbReference type="PANTHER" id="PTHR43409">
    <property type="entry name" value="ANAEROBIC MAGNESIUM-PROTOPORPHYRIN IX MONOMETHYL ESTER CYCLASE-RELATED"/>
    <property type="match status" value="1"/>
</dbReference>
<keyword evidence="2" id="KW-0004">4Fe-4S</keyword>
<dbReference type="CDD" id="cd01335">
    <property type="entry name" value="Radical_SAM"/>
    <property type="match status" value="1"/>
</dbReference>
<dbReference type="InterPro" id="IPR006638">
    <property type="entry name" value="Elp3/MiaA/NifB-like_rSAM"/>
</dbReference>
<dbReference type="PROSITE" id="PS01278">
    <property type="entry name" value="MTTASE_RADICAL"/>
    <property type="match status" value="1"/>
</dbReference>
<gene>
    <name evidence="11" type="ordered locus">SNE_A16690</name>
</gene>
<dbReference type="SMART" id="SM00729">
    <property type="entry name" value="Elp3"/>
    <property type="match status" value="1"/>
</dbReference>
<dbReference type="Pfam" id="PF02310">
    <property type="entry name" value="B12-binding"/>
    <property type="match status" value="1"/>
</dbReference>
<dbReference type="KEGG" id="sng:SNE_A16690"/>
<keyword evidence="4" id="KW-0808">Transferase</keyword>
<dbReference type="GO" id="GO:0051539">
    <property type="term" value="F:4 iron, 4 sulfur cluster binding"/>
    <property type="evidence" value="ECO:0007669"/>
    <property type="project" value="UniProtKB-KW"/>
</dbReference>
<keyword evidence="12" id="KW-1185">Reference proteome</keyword>
<dbReference type="GO" id="GO:0005829">
    <property type="term" value="C:cytosol"/>
    <property type="evidence" value="ECO:0007669"/>
    <property type="project" value="TreeGrafter"/>
</dbReference>
<comment type="cofactor">
    <cofactor evidence="1">
        <name>[4Fe-4S] cluster</name>
        <dbReference type="ChEBI" id="CHEBI:49883"/>
    </cofactor>
</comment>
<dbReference type="EMBL" id="FR872582">
    <property type="protein sequence ID" value="CCB89546.1"/>
    <property type="molecule type" value="Genomic_DNA"/>
</dbReference>
<dbReference type="RefSeq" id="WP_013944012.1">
    <property type="nucleotide sequence ID" value="NC_015713.1"/>
</dbReference>
<feature type="domain" description="Radical SAM core" evidence="10">
    <location>
        <begin position="210"/>
        <end position="440"/>
    </location>
</feature>
<dbReference type="InterPro" id="IPR007197">
    <property type="entry name" value="rSAM"/>
</dbReference>
<evidence type="ECO:0000256" key="6">
    <source>
        <dbReference type="ARBA" id="ARBA00022723"/>
    </source>
</evidence>
<dbReference type="eggNOG" id="COG1032">
    <property type="taxonomic scope" value="Bacteria"/>
</dbReference>
<organism evidence="11 12">
    <name type="scientific">Simkania negevensis (strain ATCC VR-1471 / DSM 27360 / Z)</name>
    <dbReference type="NCBI Taxonomy" id="331113"/>
    <lineage>
        <taxon>Bacteria</taxon>
        <taxon>Pseudomonadati</taxon>
        <taxon>Chlamydiota</taxon>
        <taxon>Chlamydiia</taxon>
        <taxon>Parachlamydiales</taxon>
        <taxon>Simkaniaceae</taxon>
        <taxon>Simkania</taxon>
    </lineage>
</organism>
<sequence length="498" mass="56302">MTEILFINPGAMHTVYQELGTSLSAIEPPSLAALFATYVRKKGAHAAILDAPALNLSPMQVAQWIEKEYNPTLVVMVVYGFQPSASTQNMMAAGETCREIKKRNPSLKILMTGTHIAALPQRTMEEEAVDFVCSGEGPQTIWGVYECLKNGSTQFDRVPSLLYRKGREIVATPKGPLLENLTEVMPGAAWDLLPMEKYRAHNWHCFENIDERQPYASLHTSLGCPYRCSFCCINAPFGGSSYRLWSPEAVISEIDLLVNRYGVKNIKFVDEMFVLNPRHVNSICDLLIERNYGLNIWAYARVDTVRDTFLDRLKRAGIRWLALGIESGSKHVRDGVEKGRFGAEDILRVVKNIQNAGINVIGNYIFGLPDDTNETMKETLDLALSANCEFANFYCAMAYPGSKLYTLAIEKGWDLPTEWIGYSQHAYETLPLRTDTLTAAEVLEFRDKAFHTYYSDPRYLSFIQNKFGKKVLMHIKEMNKIKLRRKIVENALVVETSF</sequence>
<dbReference type="STRING" id="331113.SNE_A16690"/>
<dbReference type="InterPro" id="IPR006158">
    <property type="entry name" value="Cobalamin-bd"/>
</dbReference>
<evidence type="ECO:0000256" key="3">
    <source>
        <dbReference type="ARBA" id="ARBA00022603"/>
    </source>
</evidence>
<dbReference type="Gene3D" id="3.40.50.280">
    <property type="entry name" value="Cobalamin-binding domain"/>
    <property type="match status" value="1"/>
</dbReference>
<dbReference type="InterPro" id="IPR020612">
    <property type="entry name" value="Methylthiotransferase_CS"/>
</dbReference>
<dbReference type="PROSITE" id="PS51918">
    <property type="entry name" value="RADICAL_SAM"/>
    <property type="match status" value="1"/>
</dbReference>
<dbReference type="SFLD" id="SFLDS00029">
    <property type="entry name" value="Radical_SAM"/>
    <property type="match status" value="1"/>
</dbReference>
<evidence type="ECO:0000256" key="7">
    <source>
        <dbReference type="ARBA" id="ARBA00023004"/>
    </source>
</evidence>
<evidence type="ECO:0000259" key="9">
    <source>
        <dbReference type="PROSITE" id="PS51332"/>
    </source>
</evidence>
<dbReference type="OrthoDB" id="9801424at2"/>
<dbReference type="SUPFAM" id="SSF102114">
    <property type="entry name" value="Radical SAM enzymes"/>
    <property type="match status" value="1"/>
</dbReference>
<evidence type="ECO:0000313" key="12">
    <source>
        <dbReference type="Proteomes" id="UP000000496"/>
    </source>
</evidence>
<keyword evidence="8" id="KW-0411">Iron-sulfur</keyword>
<keyword evidence="3" id="KW-0489">Methyltransferase</keyword>
<dbReference type="GO" id="GO:0003824">
    <property type="term" value="F:catalytic activity"/>
    <property type="evidence" value="ECO:0007669"/>
    <property type="project" value="InterPro"/>
</dbReference>
<dbReference type="InterPro" id="IPR034466">
    <property type="entry name" value="Methyltransferase_Class_B"/>
</dbReference>
<keyword evidence="6" id="KW-0479">Metal-binding</keyword>
<evidence type="ECO:0000256" key="8">
    <source>
        <dbReference type="ARBA" id="ARBA00023014"/>
    </source>
</evidence>
<dbReference type="PANTHER" id="PTHR43409:SF7">
    <property type="entry name" value="BLL1977 PROTEIN"/>
    <property type="match status" value="1"/>
</dbReference>
<dbReference type="HOGENOM" id="CLU_021572_4_2_0"/>
<dbReference type="GO" id="GO:0031419">
    <property type="term" value="F:cobalamin binding"/>
    <property type="evidence" value="ECO:0007669"/>
    <property type="project" value="InterPro"/>
</dbReference>
<reference key="1">
    <citation type="journal article" date="2011" name="Mol. Biol. Evol.">
        <title>Unity in variety -- the pan-genome of the Chlamydiae.</title>
        <authorList>
            <person name="Collingro A."/>
            <person name="Tischler P."/>
            <person name="Weinmaier T."/>
            <person name="Penz T."/>
            <person name="Heinz E."/>
            <person name="Brunham R.C."/>
            <person name="Read T.D."/>
            <person name="Bavoil P.M."/>
            <person name="Sachse K."/>
            <person name="Kahane S."/>
            <person name="Friedman M.G."/>
            <person name="Rattei T."/>
            <person name="Myers G.S.A."/>
            <person name="Horn M."/>
        </authorList>
    </citation>
    <scope>NUCLEOTIDE SEQUENCE</scope>
    <source>
        <strain>Z</strain>
    </source>
</reference>
<evidence type="ECO:0000256" key="5">
    <source>
        <dbReference type="ARBA" id="ARBA00022691"/>
    </source>
</evidence>
<evidence type="ECO:0000256" key="4">
    <source>
        <dbReference type="ARBA" id="ARBA00022679"/>
    </source>
</evidence>
<evidence type="ECO:0000256" key="2">
    <source>
        <dbReference type="ARBA" id="ARBA00022485"/>
    </source>
</evidence>
<keyword evidence="7" id="KW-0408">Iron</keyword>
<dbReference type="Pfam" id="PF04055">
    <property type="entry name" value="Radical_SAM"/>
    <property type="match status" value="1"/>
</dbReference>
<keyword evidence="5" id="KW-0949">S-adenosyl-L-methionine</keyword>
<evidence type="ECO:0000256" key="1">
    <source>
        <dbReference type="ARBA" id="ARBA00001966"/>
    </source>
</evidence>
<dbReference type="SFLD" id="SFLDG01082">
    <property type="entry name" value="B12-binding_domain_containing"/>
    <property type="match status" value="1"/>
</dbReference>
<name>F8L9K9_SIMNZ</name>
<dbReference type="InterPro" id="IPR058240">
    <property type="entry name" value="rSAM_sf"/>
</dbReference>
<evidence type="ECO:0000313" key="11">
    <source>
        <dbReference type="EMBL" id="CCB89546.1"/>
    </source>
</evidence>
<protein>
    <submittedName>
        <fullName evidence="11">Radical SAM domain protein</fullName>
    </submittedName>
</protein>
<dbReference type="PROSITE" id="PS51332">
    <property type="entry name" value="B12_BINDING"/>
    <property type="match status" value="1"/>
</dbReference>
<evidence type="ECO:0000259" key="10">
    <source>
        <dbReference type="PROSITE" id="PS51918"/>
    </source>
</evidence>
<dbReference type="InterPro" id="IPR023404">
    <property type="entry name" value="rSAM_horseshoe"/>
</dbReference>
<accession>F8L9K9</accession>
<dbReference type="AlphaFoldDB" id="F8L9K9"/>
<proteinExistence type="predicted"/>
<dbReference type="Gene3D" id="3.80.30.20">
    <property type="entry name" value="tm_1862 like domain"/>
    <property type="match status" value="1"/>
</dbReference>
<reference evidence="11 12" key="2">
    <citation type="journal article" date="2011" name="Mol. Biol. Evol.">
        <title>Unity in variety--the pan-genome of the Chlamydiae.</title>
        <authorList>
            <person name="Collingro A."/>
            <person name="Tischler P."/>
            <person name="Weinmaier T."/>
            <person name="Penz T."/>
            <person name="Heinz E."/>
            <person name="Brunham R.C."/>
            <person name="Read T.D."/>
            <person name="Bavoil P.M."/>
            <person name="Sachse K."/>
            <person name="Kahane S."/>
            <person name="Friedman M.G."/>
            <person name="Rattei T."/>
            <person name="Myers G.S."/>
            <person name="Horn M."/>
        </authorList>
    </citation>
    <scope>NUCLEOTIDE SEQUENCE [LARGE SCALE GENOMIC DNA]</scope>
    <source>
        <strain evidence="12">ATCC VR-1471 / Z</strain>
    </source>
</reference>